<proteinExistence type="predicted"/>
<sequence length="175" mass="20008">MESSYPISRCRRRSRPDFIDKDNPRRENYTIKDSAVNPKGWCHPVSRISIPPTRSETSTSYHKKQDSRMVKHNNQRKKSTVAVRASPLERPPTELLSQIVTIYLSQTNSITTIMQICCRIRQVIAGMASIWRWIMLLGADGESGFGARQRTNSLSYLNTRKVVHSIFACNGLPTR</sequence>
<feature type="non-terminal residue" evidence="1">
    <location>
        <position position="175"/>
    </location>
</feature>
<comment type="caution">
    <text evidence="1">The sequence shown here is derived from an EMBL/GenBank/DDBJ whole genome shotgun (WGS) entry which is preliminary data.</text>
</comment>
<evidence type="ECO:0000313" key="1">
    <source>
        <dbReference type="EMBL" id="CAG8728014.1"/>
    </source>
</evidence>
<name>A0ACA9Q3Z9_9GLOM</name>
<dbReference type="EMBL" id="CAJVPT010041503">
    <property type="protein sequence ID" value="CAG8728014.1"/>
    <property type="molecule type" value="Genomic_DNA"/>
</dbReference>
<protein>
    <submittedName>
        <fullName evidence="1">12763_t:CDS:1</fullName>
    </submittedName>
</protein>
<keyword evidence="2" id="KW-1185">Reference proteome</keyword>
<accession>A0ACA9Q3Z9</accession>
<dbReference type="Proteomes" id="UP000789525">
    <property type="component" value="Unassembled WGS sequence"/>
</dbReference>
<gene>
    <name evidence="1" type="ORF">ACOLOM_LOCUS11466</name>
</gene>
<reference evidence="1" key="1">
    <citation type="submission" date="2021-06" db="EMBL/GenBank/DDBJ databases">
        <authorList>
            <person name="Kallberg Y."/>
            <person name="Tangrot J."/>
            <person name="Rosling A."/>
        </authorList>
    </citation>
    <scope>NUCLEOTIDE SEQUENCE</scope>
    <source>
        <strain evidence="1">CL356</strain>
    </source>
</reference>
<evidence type="ECO:0000313" key="2">
    <source>
        <dbReference type="Proteomes" id="UP000789525"/>
    </source>
</evidence>
<organism evidence="1 2">
    <name type="scientific">Acaulospora colombiana</name>
    <dbReference type="NCBI Taxonomy" id="27376"/>
    <lineage>
        <taxon>Eukaryota</taxon>
        <taxon>Fungi</taxon>
        <taxon>Fungi incertae sedis</taxon>
        <taxon>Mucoromycota</taxon>
        <taxon>Glomeromycotina</taxon>
        <taxon>Glomeromycetes</taxon>
        <taxon>Diversisporales</taxon>
        <taxon>Acaulosporaceae</taxon>
        <taxon>Acaulospora</taxon>
    </lineage>
</organism>